<dbReference type="PANTHER" id="PTHR39515">
    <property type="entry name" value="CONSERVED PROTEIN"/>
    <property type="match status" value="1"/>
</dbReference>
<dbReference type="InterPro" id="IPR036388">
    <property type="entry name" value="WH-like_DNA-bd_sf"/>
</dbReference>
<protein>
    <submittedName>
        <fullName evidence="2">MarR family transcriptional regulator</fullName>
    </submittedName>
</protein>
<dbReference type="SMART" id="SM00347">
    <property type="entry name" value="HTH_MARR"/>
    <property type="match status" value="1"/>
</dbReference>
<reference evidence="2" key="1">
    <citation type="submission" date="2020-10" db="EMBL/GenBank/DDBJ databases">
        <authorList>
            <person name="Gilroy R."/>
        </authorList>
    </citation>
    <scope>NUCLEOTIDE SEQUENCE</scope>
    <source>
        <strain evidence="2">ChiGjej1B1-24693</strain>
    </source>
</reference>
<dbReference type="PANTHER" id="PTHR39515:SF2">
    <property type="entry name" value="HTH-TYPE TRANSCRIPTIONAL REGULATOR RV0880"/>
    <property type="match status" value="1"/>
</dbReference>
<dbReference type="Proteomes" id="UP000886842">
    <property type="component" value="Unassembled WGS sequence"/>
</dbReference>
<sequence>MASALRPAVLRLARRLRQMRAHDFDLGTGQLQAMGCLFRNGPMSIGELAQREQVRPPSMTRTVDSLEELGLATRQTSEEDRRRAMVELTDTGRDLVVKDRQRRDAWLTQRVADLTPQERAVLREAIPILEKVTAE</sequence>
<dbReference type="InterPro" id="IPR052526">
    <property type="entry name" value="HTH-type_Bedaq_tolerance"/>
</dbReference>
<dbReference type="AlphaFoldDB" id="A0A9D1H0H6"/>
<dbReference type="SUPFAM" id="SSF46785">
    <property type="entry name" value="Winged helix' DNA-binding domain"/>
    <property type="match status" value="1"/>
</dbReference>
<dbReference type="PROSITE" id="PS50995">
    <property type="entry name" value="HTH_MARR_2"/>
    <property type="match status" value="1"/>
</dbReference>
<comment type="caution">
    <text evidence="2">The sequence shown here is derived from an EMBL/GenBank/DDBJ whole genome shotgun (WGS) entry which is preliminary data.</text>
</comment>
<reference evidence="2" key="2">
    <citation type="journal article" date="2021" name="PeerJ">
        <title>Extensive microbial diversity within the chicken gut microbiome revealed by metagenomics and culture.</title>
        <authorList>
            <person name="Gilroy R."/>
            <person name="Ravi A."/>
            <person name="Getino M."/>
            <person name="Pursley I."/>
            <person name="Horton D.L."/>
            <person name="Alikhan N.F."/>
            <person name="Baker D."/>
            <person name="Gharbi K."/>
            <person name="Hall N."/>
            <person name="Watson M."/>
            <person name="Adriaenssens E.M."/>
            <person name="Foster-Nyarko E."/>
            <person name="Jarju S."/>
            <person name="Secka A."/>
            <person name="Antonio M."/>
            <person name="Oren A."/>
            <person name="Chaudhuri R.R."/>
            <person name="La Ragione R."/>
            <person name="Hildebrand F."/>
            <person name="Pallen M.J."/>
        </authorList>
    </citation>
    <scope>NUCLEOTIDE SEQUENCE</scope>
    <source>
        <strain evidence="2">ChiGjej1B1-24693</strain>
    </source>
</reference>
<dbReference type="PRINTS" id="PR00598">
    <property type="entry name" value="HTHMARR"/>
</dbReference>
<proteinExistence type="predicted"/>
<feature type="domain" description="HTH marR-type" evidence="1">
    <location>
        <begin position="1"/>
        <end position="131"/>
    </location>
</feature>
<dbReference type="EMBL" id="DVLP01000435">
    <property type="protein sequence ID" value="HIT76889.1"/>
    <property type="molecule type" value="Genomic_DNA"/>
</dbReference>
<dbReference type="InterPro" id="IPR036390">
    <property type="entry name" value="WH_DNA-bd_sf"/>
</dbReference>
<dbReference type="Pfam" id="PF01047">
    <property type="entry name" value="MarR"/>
    <property type="match status" value="1"/>
</dbReference>
<organism evidence="2 3">
    <name type="scientific">Candidatus Avipropionibacterium avicola</name>
    <dbReference type="NCBI Taxonomy" id="2840701"/>
    <lineage>
        <taxon>Bacteria</taxon>
        <taxon>Bacillati</taxon>
        <taxon>Actinomycetota</taxon>
        <taxon>Actinomycetes</taxon>
        <taxon>Propionibacteriales</taxon>
        <taxon>Propionibacteriaceae</taxon>
        <taxon>Propionibacteriaceae incertae sedis</taxon>
        <taxon>Candidatus Avipropionibacterium</taxon>
    </lineage>
</organism>
<gene>
    <name evidence="2" type="ORF">IAA98_15020</name>
</gene>
<dbReference type="GO" id="GO:0003700">
    <property type="term" value="F:DNA-binding transcription factor activity"/>
    <property type="evidence" value="ECO:0007669"/>
    <property type="project" value="InterPro"/>
</dbReference>
<evidence type="ECO:0000313" key="3">
    <source>
        <dbReference type="Proteomes" id="UP000886842"/>
    </source>
</evidence>
<evidence type="ECO:0000313" key="2">
    <source>
        <dbReference type="EMBL" id="HIT76889.1"/>
    </source>
</evidence>
<dbReference type="Gene3D" id="1.10.10.10">
    <property type="entry name" value="Winged helix-like DNA-binding domain superfamily/Winged helix DNA-binding domain"/>
    <property type="match status" value="1"/>
</dbReference>
<evidence type="ECO:0000259" key="1">
    <source>
        <dbReference type="PROSITE" id="PS50995"/>
    </source>
</evidence>
<name>A0A9D1H0H6_9ACTN</name>
<accession>A0A9D1H0H6</accession>
<dbReference type="InterPro" id="IPR000835">
    <property type="entry name" value="HTH_MarR-typ"/>
</dbReference>